<dbReference type="GeneID" id="87953402"/>
<protein>
    <recommendedName>
        <fullName evidence="7">Zn(2)-C6 fungal-type domain-containing protein</fullName>
    </recommendedName>
</protein>
<dbReference type="InterPro" id="IPR001138">
    <property type="entry name" value="Zn2Cys6_DnaBD"/>
</dbReference>
<dbReference type="CDD" id="cd00067">
    <property type="entry name" value="GAL4"/>
    <property type="match status" value="1"/>
</dbReference>
<gene>
    <name evidence="8" type="ORF">IL334_001271</name>
</gene>
<sequence>MNPTPPYDDILGDETLAPLKRNHACLQCKKRKVKCDATKPSCSPCLRSHAHAVRSAHRNGTAPPILTCTYAEGDSPEPTMPDESGIKKKKSNVIVPSSLTSTSAANKRHATGQGKRDSIDDEKEALKARIADLEARLAGLTPPSSHSGIEPSLPLSNITTDGNTPFATSMPRLSRNNTSPGQSQSEPLLEEIGFGQNNASYVNPTVGLGDNNSVPLPETIGDFSGLDDFFLVPKDWPKGLPLPFLLEHLVETFFNYVPQTPRMLNRPSILARIKLPPSSPDFPFTGLLHAICAAASTYTAWVNNLAPHTLESAVQQHLALGLDLSTIEDFGLSQAHLGNRAIDTTTSACMMGSGPVVFQLAQTCILLGDVYFQKGFPMKGWMLGGQPARFLAVLELCNREPRKTYKVPLLSPPEDDFQREERLITTWMAFVVDAGFAINSNWIPSMSLKETRCHLPTSAEDWAKGNGMRKNPQHAGSADLYYSHPVEDSFVFVIKGSTLMAQVAQWLREWQQRERKPGDELSGPQTESFQTIALNIEAFSTSLPAALKHIFRFPDSRTTGFDANLLSIHLIPNIGTCLLYEPFLLWQPYDPATITIQRAYDSIMTVLHLIPSNLDITLVLTPFLALSLFTVGRFVADFIKHADSTGQAQTALRYRADLMTLINLLDRYGQRHPLGFAMVHFLEQYMTGFKPEDGSGDSEDPKCQFSTARITYPTSDGQNPETRYLNKLSAHMDACVHDVGKKTVPINAYDNIKYDLSPDDSNSLSNGNGVFSNANNNITSIPNSSYGSRSNSIVGISPNGITPTLSNNAVSSCSNQPTPESINSCNMECPSISQLDNINIVNSTSYGMDLQQQQQHQEQAQSQSQSQSQTQNHLDEATWATFDQWSRNSLYSNPKQHGTQVPIMNFLGNLDTSSANISIPVPTSSVDRQHDFNPNTNAQITDNIENLNWKNNLFMINDD</sequence>
<evidence type="ECO:0000256" key="2">
    <source>
        <dbReference type="ARBA" id="ARBA00022723"/>
    </source>
</evidence>
<keyword evidence="9" id="KW-1185">Reference proteome</keyword>
<evidence type="ECO:0000256" key="5">
    <source>
        <dbReference type="ARBA" id="ARBA00023242"/>
    </source>
</evidence>
<proteinExistence type="predicted"/>
<dbReference type="InterPro" id="IPR036864">
    <property type="entry name" value="Zn2-C6_fun-type_DNA-bd_sf"/>
</dbReference>
<dbReference type="PANTHER" id="PTHR47338:SF29">
    <property type="entry name" value="ZN(2)-C6 FUNGAL-TYPE DOMAIN-CONTAINING PROTEIN"/>
    <property type="match status" value="1"/>
</dbReference>
<dbReference type="SMART" id="SM00066">
    <property type="entry name" value="GAL4"/>
    <property type="match status" value="1"/>
</dbReference>
<dbReference type="PANTHER" id="PTHR47338">
    <property type="entry name" value="ZN(II)2CYS6 TRANSCRIPTION FACTOR (EUROFUNG)-RELATED"/>
    <property type="match status" value="1"/>
</dbReference>
<evidence type="ECO:0000256" key="3">
    <source>
        <dbReference type="ARBA" id="ARBA00023015"/>
    </source>
</evidence>
<organism evidence="8 9">
    <name type="scientific">Kwoniella shivajii</name>
    <dbReference type="NCBI Taxonomy" id="564305"/>
    <lineage>
        <taxon>Eukaryota</taxon>
        <taxon>Fungi</taxon>
        <taxon>Dikarya</taxon>
        <taxon>Basidiomycota</taxon>
        <taxon>Agaricomycotina</taxon>
        <taxon>Tremellomycetes</taxon>
        <taxon>Tremellales</taxon>
        <taxon>Cryptococcaceae</taxon>
        <taxon>Kwoniella</taxon>
    </lineage>
</organism>
<feature type="region of interest" description="Disordered" evidence="6">
    <location>
        <begin position="98"/>
        <end position="119"/>
    </location>
</feature>
<evidence type="ECO:0000256" key="6">
    <source>
        <dbReference type="SAM" id="MobiDB-lite"/>
    </source>
</evidence>
<accession>A0ABZ1CT30</accession>
<dbReference type="CDD" id="cd12148">
    <property type="entry name" value="fungal_TF_MHR"/>
    <property type="match status" value="1"/>
</dbReference>
<evidence type="ECO:0000313" key="8">
    <source>
        <dbReference type="EMBL" id="WRT64339.1"/>
    </source>
</evidence>
<dbReference type="Proteomes" id="UP001329825">
    <property type="component" value="Chromosome 1"/>
</dbReference>
<dbReference type="SUPFAM" id="SSF57701">
    <property type="entry name" value="Zn2/Cys6 DNA-binding domain"/>
    <property type="match status" value="1"/>
</dbReference>
<evidence type="ECO:0000256" key="4">
    <source>
        <dbReference type="ARBA" id="ARBA00023163"/>
    </source>
</evidence>
<dbReference type="Pfam" id="PF04082">
    <property type="entry name" value="Fungal_trans"/>
    <property type="match status" value="1"/>
</dbReference>
<keyword evidence="5" id="KW-0539">Nucleus</keyword>
<evidence type="ECO:0000256" key="1">
    <source>
        <dbReference type="ARBA" id="ARBA00004123"/>
    </source>
</evidence>
<feature type="region of interest" description="Disordered" evidence="6">
    <location>
        <begin position="849"/>
        <end position="874"/>
    </location>
</feature>
<dbReference type="EMBL" id="CP141881">
    <property type="protein sequence ID" value="WRT64339.1"/>
    <property type="molecule type" value="Genomic_DNA"/>
</dbReference>
<dbReference type="InterPro" id="IPR050815">
    <property type="entry name" value="TF_fung"/>
</dbReference>
<comment type="subcellular location">
    <subcellularLocation>
        <location evidence="1">Nucleus</location>
    </subcellularLocation>
</comment>
<evidence type="ECO:0000259" key="7">
    <source>
        <dbReference type="PROSITE" id="PS50048"/>
    </source>
</evidence>
<feature type="compositionally biased region" description="Low complexity" evidence="6">
    <location>
        <begin position="851"/>
        <end position="871"/>
    </location>
</feature>
<dbReference type="PROSITE" id="PS50048">
    <property type="entry name" value="ZN2_CY6_FUNGAL_2"/>
    <property type="match status" value="1"/>
</dbReference>
<name>A0ABZ1CT30_9TREE</name>
<dbReference type="RefSeq" id="XP_062789079.1">
    <property type="nucleotide sequence ID" value="XM_062933028.1"/>
</dbReference>
<dbReference type="InterPro" id="IPR007219">
    <property type="entry name" value="XnlR_reg_dom"/>
</dbReference>
<keyword evidence="2" id="KW-0479">Metal-binding</keyword>
<evidence type="ECO:0000313" key="9">
    <source>
        <dbReference type="Proteomes" id="UP001329825"/>
    </source>
</evidence>
<reference evidence="8 9" key="1">
    <citation type="submission" date="2024-01" db="EMBL/GenBank/DDBJ databases">
        <title>Comparative genomics of Cryptococcus and Kwoniella reveals pathogenesis evolution and contrasting modes of karyotype evolution via chromosome fusion or intercentromeric recombination.</title>
        <authorList>
            <person name="Coelho M.A."/>
            <person name="David-Palma M."/>
            <person name="Shea T."/>
            <person name="Bowers K."/>
            <person name="McGinley-Smith S."/>
            <person name="Mohammad A.W."/>
            <person name="Gnirke A."/>
            <person name="Yurkov A.M."/>
            <person name="Nowrousian M."/>
            <person name="Sun S."/>
            <person name="Cuomo C.A."/>
            <person name="Heitman J."/>
        </authorList>
    </citation>
    <scope>NUCLEOTIDE SEQUENCE [LARGE SCALE GENOMIC DNA]</scope>
    <source>
        <strain evidence="8">CBS 11374</strain>
    </source>
</reference>
<feature type="domain" description="Zn(2)-C6 fungal-type" evidence="7">
    <location>
        <begin position="24"/>
        <end position="70"/>
    </location>
</feature>
<dbReference type="Pfam" id="PF00172">
    <property type="entry name" value="Zn_clus"/>
    <property type="match status" value="1"/>
</dbReference>
<dbReference type="Gene3D" id="4.10.240.10">
    <property type="entry name" value="Zn(2)-C6 fungal-type DNA-binding domain"/>
    <property type="match status" value="1"/>
</dbReference>
<keyword evidence="3" id="KW-0805">Transcription regulation</keyword>
<keyword evidence="4" id="KW-0804">Transcription</keyword>